<protein>
    <submittedName>
        <fullName evidence="2">Uncharacterized protein</fullName>
    </submittedName>
</protein>
<keyword evidence="1" id="KW-1133">Transmembrane helix</keyword>
<reference evidence="2 3" key="1">
    <citation type="submission" date="2015-03" db="EMBL/GenBank/DDBJ databases">
        <authorList>
            <person name="Zheng J."/>
            <person name="Ganezle M."/>
        </authorList>
    </citation>
    <scope>NUCLEOTIDE SEQUENCE [LARGE SCALE GENOMIC DNA]</scope>
    <source>
        <strain evidence="2 3">LP38</strain>
    </source>
</reference>
<comment type="caution">
    <text evidence="2">The sequence shown here is derived from an EMBL/GenBank/DDBJ whole genome shotgun (WGS) entry which is preliminary data.</text>
</comment>
<organism evidence="2 3">
    <name type="scientific">Levilactobacillus spicheri</name>
    <dbReference type="NCBI Taxonomy" id="216463"/>
    <lineage>
        <taxon>Bacteria</taxon>
        <taxon>Bacillati</taxon>
        <taxon>Bacillota</taxon>
        <taxon>Bacilli</taxon>
        <taxon>Lactobacillales</taxon>
        <taxon>Lactobacillaceae</taxon>
        <taxon>Levilactobacillus</taxon>
    </lineage>
</organism>
<accession>A0A0F3RTG8</accession>
<evidence type="ECO:0000256" key="1">
    <source>
        <dbReference type="SAM" id="Phobius"/>
    </source>
</evidence>
<proteinExistence type="predicted"/>
<keyword evidence="1" id="KW-0472">Membrane</keyword>
<feature type="transmembrane region" description="Helical" evidence="1">
    <location>
        <begin position="12"/>
        <end position="32"/>
    </location>
</feature>
<sequence>MNNKRKRGNMNVLIMIIVIIVVDAIFLGYHAISQRGKKSSAPAPITITRVATHASSIPTITR</sequence>
<dbReference type="Proteomes" id="UP000033491">
    <property type="component" value="Unassembled WGS sequence"/>
</dbReference>
<keyword evidence="1" id="KW-0812">Transmembrane</keyword>
<name>A0A0F3RTG8_9LACO</name>
<dbReference type="AlphaFoldDB" id="A0A0F3RTG8"/>
<gene>
    <name evidence="2" type="ORF">VC81_04140</name>
</gene>
<dbReference type="EMBL" id="JZCR01000009">
    <property type="protein sequence ID" value="KJW13200.1"/>
    <property type="molecule type" value="Genomic_DNA"/>
</dbReference>
<dbReference type="PATRIC" id="fig|216463.3.peg.2656"/>
<evidence type="ECO:0000313" key="3">
    <source>
        <dbReference type="Proteomes" id="UP000033491"/>
    </source>
</evidence>
<dbReference type="RefSeq" id="WP_045806901.1">
    <property type="nucleotide sequence ID" value="NZ_JZCR01000009.1"/>
</dbReference>
<evidence type="ECO:0000313" key="2">
    <source>
        <dbReference type="EMBL" id="KJW13200.1"/>
    </source>
</evidence>